<evidence type="ECO:0000313" key="2">
    <source>
        <dbReference type="Proteomes" id="UP000828941"/>
    </source>
</evidence>
<keyword evidence="2" id="KW-1185">Reference proteome</keyword>
<accession>A0ACB9KTS2</accession>
<reference evidence="1 2" key="1">
    <citation type="journal article" date="2022" name="DNA Res.">
        <title>Chromosomal-level genome assembly of the orchid tree Bauhinia variegata (Leguminosae; Cercidoideae) supports the allotetraploid origin hypothesis of Bauhinia.</title>
        <authorList>
            <person name="Zhong Y."/>
            <person name="Chen Y."/>
            <person name="Zheng D."/>
            <person name="Pang J."/>
            <person name="Liu Y."/>
            <person name="Luo S."/>
            <person name="Meng S."/>
            <person name="Qian L."/>
            <person name="Wei D."/>
            <person name="Dai S."/>
            <person name="Zhou R."/>
        </authorList>
    </citation>
    <scope>NUCLEOTIDE SEQUENCE [LARGE SCALE GENOMIC DNA]</scope>
    <source>
        <strain evidence="1">BV-YZ2020</strain>
    </source>
</reference>
<sequence length="270" mass="29910">MQGIDPEAKEEEPTHQLSVHSAACKPEPPTRSGRRSICSNCSRPLPVCLCHAIPAQPIQTTTRVVILHHPHEAQHKLSTTPILAKTLINATTIIGRRLRPGISPILDQSPNAIYLFPPTHTSPALNVSHLQASDLIRDKGKDLVLVAFDGTWKHAKEMVKASEDFLSRFATRVCLEIDENASGGSIYDSDLILRKEPFSGCISTMEAVARTLRVLEPNGFEIESKLIEILREMVRLQAGYLKPMKPRPKLLKKAKEKEIAKNDNSPLSIT</sequence>
<name>A0ACB9KTS2_BAUVA</name>
<dbReference type="Proteomes" id="UP000828941">
    <property type="component" value="Chromosome 13"/>
</dbReference>
<gene>
    <name evidence="1" type="ORF">L6164_034126</name>
</gene>
<comment type="caution">
    <text evidence="1">The sequence shown here is derived from an EMBL/GenBank/DDBJ whole genome shotgun (WGS) entry which is preliminary data.</text>
</comment>
<evidence type="ECO:0000313" key="1">
    <source>
        <dbReference type="EMBL" id="KAI4300790.1"/>
    </source>
</evidence>
<protein>
    <submittedName>
        <fullName evidence="1">Uncharacterized protein</fullName>
    </submittedName>
</protein>
<dbReference type="EMBL" id="CM039438">
    <property type="protein sequence ID" value="KAI4300790.1"/>
    <property type="molecule type" value="Genomic_DNA"/>
</dbReference>
<proteinExistence type="predicted"/>
<organism evidence="1 2">
    <name type="scientific">Bauhinia variegata</name>
    <name type="common">Purple orchid tree</name>
    <name type="synonym">Phanera variegata</name>
    <dbReference type="NCBI Taxonomy" id="167791"/>
    <lineage>
        <taxon>Eukaryota</taxon>
        <taxon>Viridiplantae</taxon>
        <taxon>Streptophyta</taxon>
        <taxon>Embryophyta</taxon>
        <taxon>Tracheophyta</taxon>
        <taxon>Spermatophyta</taxon>
        <taxon>Magnoliopsida</taxon>
        <taxon>eudicotyledons</taxon>
        <taxon>Gunneridae</taxon>
        <taxon>Pentapetalae</taxon>
        <taxon>rosids</taxon>
        <taxon>fabids</taxon>
        <taxon>Fabales</taxon>
        <taxon>Fabaceae</taxon>
        <taxon>Cercidoideae</taxon>
        <taxon>Cercideae</taxon>
        <taxon>Bauhiniinae</taxon>
        <taxon>Bauhinia</taxon>
    </lineage>
</organism>